<sequence>MNQDIASSAPSAHSGVAGFANVVRCYALTEWRVLARERTAMVFIFILPAVLSAILGPGVSGLDAAPGAMGRATIGFAVMFSYMVVTYSGHAFYRDFWYHTHGRQALIRPARLAFAMGKVLPACAMSFVQLLLFTGFAAVFLGLPLNGNVLQVALTGAALVTSGSALGFLLFAITRSTATLSNLSYLVLVTFSAVGGAIVATEALPGWSRTLGYATPHYWALRALNEATFGSGRWSVVLQSTAVILTFTAVCATAASLAFDFRDQKHDTT</sequence>
<proteinExistence type="predicted"/>
<dbReference type="GO" id="GO:0016020">
    <property type="term" value="C:membrane"/>
    <property type="evidence" value="ECO:0007669"/>
    <property type="project" value="UniProtKB-SubCell"/>
</dbReference>
<keyword evidence="4 5" id="KW-0472">Membrane</keyword>
<protein>
    <submittedName>
        <fullName evidence="7">ABC transporter permease</fullName>
    </submittedName>
</protein>
<dbReference type="PANTHER" id="PTHR43229:SF6">
    <property type="entry name" value="ABC-TYPE MULTIDRUG TRANSPORT SYSTEM, PERMEASE COMPONENT"/>
    <property type="match status" value="1"/>
</dbReference>
<dbReference type="OrthoDB" id="5493883at2"/>
<reference evidence="7 8" key="1">
    <citation type="submission" date="2020-05" db="EMBL/GenBank/DDBJ databases">
        <authorList>
            <person name="Whitworth D."/>
        </authorList>
    </citation>
    <scope>NUCLEOTIDE SEQUENCE [LARGE SCALE GENOMIC DNA]</scope>
    <source>
        <strain evidence="7 8">AB043B</strain>
    </source>
</reference>
<dbReference type="InterPro" id="IPR051784">
    <property type="entry name" value="Nod_factor_ABC_transporter"/>
</dbReference>
<comment type="caution">
    <text evidence="7">The sequence shown here is derived from an EMBL/GenBank/DDBJ whole genome shotgun (WGS) entry which is preliminary data.</text>
</comment>
<dbReference type="InterPro" id="IPR013525">
    <property type="entry name" value="ABC2_TM"/>
</dbReference>
<feature type="domain" description="ABC-2 type transporter transmembrane" evidence="6">
    <location>
        <begin position="30"/>
        <end position="226"/>
    </location>
</feature>
<accession>A0A3A8II23</accession>
<evidence type="ECO:0000256" key="1">
    <source>
        <dbReference type="ARBA" id="ARBA00004141"/>
    </source>
</evidence>
<organism evidence="7 8">
    <name type="scientific">Corallococcus exercitus</name>
    <dbReference type="NCBI Taxonomy" id="2316736"/>
    <lineage>
        <taxon>Bacteria</taxon>
        <taxon>Pseudomonadati</taxon>
        <taxon>Myxococcota</taxon>
        <taxon>Myxococcia</taxon>
        <taxon>Myxococcales</taxon>
        <taxon>Cystobacterineae</taxon>
        <taxon>Myxococcaceae</taxon>
        <taxon>Corallococcus</taxon>
    </lineage>
</organism>
<keyword evidence="8" id="KW-1185">Reference proteome</keyword>
<dbReference type="Pfam" id="PF01061">
    <property type="entry name" value="ABC2_membrane"/>
    <property type="match status" value="1"/>
</dbReference>
<evidence type="ECO:0000259" key="6">
    <source>
        <dbReference type="Pfam" id="PF01061"/>
    </source>
</evidence>
<keyword evidence="3 5" id="KW-1133">Transmembrane helix</keyword>
<feature type="transmembrane region" description="Helical" evidence="5">
    <location>
        <begin position="72"/>
        <end position="93"/>
    </location>
</feature>
<dbReference type="PANTHER" id="PTHR43229">
    <property type="entry name" value="NODULATION PROTEIN J"/>
    <property type="match status" value="1"/>
</dbReference>
<keyword evidence="2 5" id="KW-0812">Transmembrane</keyword>
<dbReference type="RefSeq" id="WP_120523449.1">
    <property type="nucleotide sequence ID" value="NZ_JABFJV010000103.1"/>
</dbReference>
<evidence type="ECO:0000313" key="8">
    <source>
        <dbReference type="Proteomes" id="UP000563426"/>
    </source>
</evidence>
<feature type="transmembrane region" description="Helical" evidence="5">
    <location>
        <begin position="236"/>
        <end position="259"/>
    </location>
</feature>
<feature type="transmembrane region" description="Helical" evidence="5">
    <location>
        <begin position="149"/>
        <end position="171"/>
    </location>
</feature>
<dbReference type="GO" id="GO:0140359">
    <property type="term" value="F:ABC-type transporter activity"/>
    <property type="evidence" value="ECO:0007669"/>
    <property type="project" value="InterPro"/>
</dbReference>
<dbReference type="Proteomes" id="UP000563426">
    <property type="component" value="Unassembled WGS sequence"/>
</dbReference>
<feature type="transmembrane region" description="Helical" evidence="5">
    <location>
        <begin position="183"/>
        <end position="201"/>
    </location>
</feature>
<feature type="transmembrane region" description="Helical" evidence="5">
    <location>
        <begin position="114"/>
        <end position="143"/>
    </location>
</feature>
<dbReference type="EMBL" id="JABFJV010000103">
    <property type="protein sequence ID" value="NOK35311.1"/>
    <property type="molecule type" value="Genomic_DNA"/>
</dbReference>
<evidence type="ECO:0000256" key="3">
    <source>
        <dbReference type="ARBA" id="ARBA00022989"/>
    </source>
</evidence>
<feature type="transmembrane region" description="Helical" evidence="5">
    <location>
        <begin position="40"/>
        <end position="60"/>
    </location>
</feature>
<evidence type="ECO:0000256" key="5">
    <source>
        <dbReference type="SAM" id="Phobius"/>
    </source>
</evidence>
<gene>
    <name evidence="7" type="ORF">HMI49_19090</name>
</gene>
<evidence type="ECO:0000256" key="4">
    <source>
        <dbReference type="ARBA" id="ARBA00023136"/>
    </source>
</evidence>
<dbReference type="AlphaFoldDB" id="A0A3A8II23"/>
<comment type="subcellular location">
    <subcellularLocation>
        <location evidence="1">Membrane</location>
        <topology evidence="1">Multi-pass membrane protein</topology>
    </subcellularLocation>
</comment>
<evidence type="ECO:0000256" key="2">
    <source>
        <dbReference type="ARBA" id="ARBA00022692"/>
    </source>
</evidence>
<evidence type="ECO:0000313" key="7">
    <source>
        <dbReference type="EMBL" id="NOK35311.1"/>
    </source>
</evidence>
<name>A0A3A8II23_9BACT</name>